<gene>
    <name evidence="1" type="ORF">B0T21DRAFT_352356</name>
</gene>
<reference evidence="1" key="1">
    <citation type="submission" date="2023-06" db="EMBL/GenBank/DDBJ databases">
        <title>Genome-scale phylogeny and comparative genomics of the fungal order Sordariales.</title>
        <authorList>
            <consortium name="Lawrence Berkeley National Laboratory"/>
            <person name="Hensen N."/>
            <person name="Bonometti L."/>
            <person name="Westerberg I."/>
            <person name="Brannstrom I.O."/>
            <person name="Guillou S."/>
            <person name="Cros-Aarteil S."/>
            <person name="Calhoun S."/>
            <person name="Haridas S."/>
            <person name="Kuo A."/>
            <person name="Mondo S."/>
            <person name="Pangilinan J."/>
            <person name="Riley R."/>
            <person name="Labutti K."/>
            <person name="Andreopoulos B."/>
            <person name="Lipzen A."/>
            <person name="Chen C."/>
            <person name="Yanf M."/>
            <person name="Daum C."/>
            <person name="Ng V."/>
            <person name="Clum A."/>
            <person name="Steindorff A."/>
            <person name="Ohm R."/>
            <person name="Martin F."/>
            <person name="Silar P."/>
            <person name="Natvig D."/>
            <person name="Lalanne C."/>
            <person name="Gautier V."/>
            <person name="Ament-Velasquez S.L."/>
            <person name="Kruys A."/>
            <person name="Hutchinson M.I."/>
            <person name="Powell A.J."/>
            <person name="Barry K."/>
            <person name="Miller A.N."/>
            <person name="Grigoriev I.V."/>
            <person name="Debuchy R."/>
            <person name="Gladieux P."/>
            <person name="Thoren M.H."/>
            <person name="Johannesson H."/>
        </authorList>
    </citation>
    <scope>NUCLEOTIDE SEQUENCE</scope>
    <source>
        <strain evidence="1">CBS 540.89</strain>
    </source>
</reference>
<name>A0AA40DV84_9PEZI</name>
<dbReference type="EMBL" id="JAUKTV010000015">
    <property type="protein sequence ID" value="KAK0714441.1"/>
    <property type="molecule type" value="Genomic_DNA"/>
</dbReference>
<comment type="caution">
    <text evidence="1">The sequence shown here is derived from an EMBL/GenBank/DDBJ whole genome shotgun (WGS) entry which is preliminary data.</text>
</comment>
<protein>
    <submittedName>
        <fullName evidence="1">Uncharacterized protein</fullName>
    </submittedName>
</protein>
<keyword evidence="2" id="KW-1185">Reference proteome</keyword>
<proteinExistence type="predicted"/>
<evidence type="ECO:0000313" key="1">
    <source>
        <dbReference type="EMBL" id="KAK0714441.1"/>
    </source>
</evidence>
<dbReference type="Proteomes" id="UP001172159">
    <property type="component" value="Unassembled WGS sequence"/>
</dbReference>
<organism evidence="1 2">
    <name type="scientific">Apiosordaria backusii</name>
    <dbReference type="NCBI Taxonomy" id="314023"/>
    <lineage>
        <taxon>Eukaryota</taxon>
        <taxon>Fungi</taxon>
        <taxon>Dikarya</taxon>
        <taxon>Ascomycota</taxon>
        <taxon>Pezizomycotina</taxon>
        <taxon>Sordariomycetes</taxon>
        <taxon>Sordariomycetidae</taxon>
        <taxon>Sordariales</taxon>
        <taxon>Lasiosphaeriaceae</taxon>
        <taxon>Apiosordaria</taxon>
    </lineage>
</organism>
<sequence length="218" mass="24430">MSEVRNAQVPPWLTATTCRKEVLAYFGTSKLILKDGSGSRTSTLRLIHVYNATSGTWNRIVVGTRRMANPGTQAQGQKADRTYLAMCGPSLDMARMAWQVSNFVIGVVSWHSGTRTGTESMDRATRRAPCQLRRMSRWHVANTVADQQSPGDRQTRFHTAFEKRIYTYWENDDFCVLMLKTVNLTIPNPGELGPGQQTPGAVWRQSPTVAFAQDTMTQ</sequence>
<dbReference type="AlphaFoldDB" id="A0AA40DV84"/>
<accession>A0AA40DV84</accession>
<evidence type="ECO:0000313" key="2">
    <source>
        <dbReference type="Proteomes" id="UP001172159"/>
    </source>
</evidence>